<sequence length="139" mass="15210">MRKYAGGFILLILSLLFVIGEQTVAGPCPVMPDGRFMVCHWAGQAVLGVGIVLVVLSLLHLAFKNDGMKLGLDLAVIANAVLLLMIPNRLIHLCMKNHMRCHTVMEPFVLVMGVLMIAAALGDFFFRRRVVKKEAAHGS</sequence>
<organism evidence="2 3">
    <name type="scientific">Dialister invisus</name>
    <dbReference type="NCBI Taxonomy" id="218538"/>
    <lineage>
        <taxon>Bacteria</taxon>
        <taxon>Bacillati</taxon>
        <taxon>Bacillota</taxon>
        <taxon>Negativicutes</taxon>
        <taxon>Veillonellales</taxon>
        <taxon>Veillonellaceae</taxon>
        <taxon>Dialister</taxon>
    </lineage>
</organism>
<proteinExistence type="predicted"/>
<dbReference type="RefSeq" id="WP_273013514.1">
    <property type="nucleotide sequence ID" value="NZ_DAVZLN010000011.1"/>
</dbReference>
<name>A0A930B6N9_9FIRM</name>
<protein>
    <submittedName>
        <fullName evidence="2">DUF4418 family protein</fullName>
    </submittedName>
</protein>
<keyword evidence="1" id="KW-1133">Transmembrane helix</keyword>
<reference evidence="2" key="1">
    <citation type="submission" date="2020-04" db="EMBL/GenBank/DDBJ databases">
        <title>Deep metagenomics examines the oral microbiome during advanced dental caries in children, revealing novel taxa and co-occurrences with host molecules.</title>
        <authorList>
            <person name="Baker J.L."/>
            <person name="Morton J.T."/>
            <person name="Dinis M."/>
            <person name="Alvarez R."/>
            <person name="Tran N.C."/>
            <person name="Knight R."/>
            <person name="Edlund A."/>
        </authorList>
    </citation>
    <scope>NUCLEOTIDE SEQUENCE</scope>
    <source>
        <strain evidence="2">JCVI_32_bin.14</strain>
    </source>
</reference>
<dbReference type="EMBL" id="JABZMK010000059">
    <property type="protein sequence ID" value="MBF1129848.1"/>
    <property type="molecule type" value="Genomic_DNA"/>
</dbReference>
<keyword evidence="1" id="KW-0472">Membrane</keyword>
<keyword evidence="1" id="KW-0812">Transmembrane</keyword>
<evidence type="ECO:0000313" key="3">
    <source>
        <dbReference type="Proteomes" id="UP000757890"/>
    </source>
</evidence>
<accession>A0A930B6N9</accession>
<feature type="transmembrane region" description="Helical" evidence="1">
    <location>
        <begin position="107"/>
        <end position="126"/>
    </location>
</feature>
<feature type="transmembrane region" description="Helical" evidence="1">
    <location>
        <begin position="70"/>
        <end position="87"/>
    </location>
</feature>
<comment type="caution">
    <text evidence="2">The sequence shown here is derived from an EMBL/GenBank/DDBJ whole genome shotgun (WGS) entry which is preliminary data.</text>
</comment>
<gene>
    <name evidence="2" type="ORF">HXL70_07385</name>
</gene>
<dbReference type="AlphaFoldDB" id="A0A930B6N9"/>
<dbReference type="InterPro" id="IPR025531">
    <property type="entry name" value="DUF4418"/>
</dbReference>
<evidence type="ECO:0000256" key="1">
    <source>
        <dbReference type="SAM" id="Phobius"/>
    </source>
</evidence>
<dbReference type="Pfam" id="PF14387">
    <property type="entry name" value="DUF4418"/>
    <property type="match status" value="1"/>
</dbReference>
<dbReference type="Proteomes" id="UP000757890">
    <property type="component" value="Unassembled WGS sequence"/>
</dbReference>
<feature type="transmembrane region" description="Helical" evidence="1">
    <location>
        <begin position="41"/>
        <end position="63"/>
    </location>
</feature>
<evidence type="ECO:0000313" key="2">
    <source>
        <dbReference type="EMBL" id="MBF1129848.1"/>
    </source>
</evidence>